<comment type="similarity">
    <text evidence="3 7">Belongs to the glycosyltransferase 1 family. Bacterial/plant glycogen synthase subfamily.</text>
</comment>
<dbReference type="SUPFAM" id="SSF53756">
    <property type="entry name" value="UDP-Glycosyltransferase/glycogen phosphorylase"/>
    <property type="match status" value="1"/>
</dbReference>
<gene>
    <name evidence="7" type="primary">glgA</name>
    <name evidence="10" type="ORF">HF295_02010</name>
</gene>
<sequence length="473" mass="54622">MYQILHVSAEVSPFVKIGGLADVVGSLPGEIKRLRGSEVRVILPLYKSIPSHFKKAMEDEVKFTIQLGNEEDVYVGIKSLKKGNILYYFVDNEFFFGSRDNIYNYGDESKRFAYFQLAVLESLKHLNFIPDIVHVHDWHTAMIPLLLKRRYPEYHAKSVLSIHNLAYQGIFPLQDFQLFSINYTPEFEFEGFLNFLKTGIVTADILTTVSQTYANEIKTDYFGYGMQNLLKMRSHDLHGIVNGIDYTEFNPQNDKLIEANFDFSNYRQGKINNKKALYQKLGVNFDPKKPLVSIVSRLVSQKGIDLIQRVFSEMLSMDDFKFVVLGSGESLYEEYFQELEKDFPNKVKVYIGYSNELAHQIYASSDIFLMPSKYEPCGLGQIIALKYGSIPLVRETGGLVDTITPYNEFNSSGNGFSFTNFNAHDMMHVLRYAIHIYQHNKEAWDHIVKEAMISDFSWKTSAKEYRKLYKKIL</sequence>
<dbReference type="NCBIfam" id="TIGR02095">
    <property type="entry name" value="glgA"/>
    <property type="match status" value="1"/>
</dbReference>
<dbReference type="RefSeq" id="WP_312032176.1">
    <property type="nucleotide sequence ID" value="NZ_CP051151.1"/>
</dbReference>
<dbReference type="PANTHER" id="PTHR45825">
    <property type="entry name" value="GRANULE-BOUND STARCH SYNTHASE 1, CHLOROPLASTIC/AMYLOPLASTIC"/>
    <property type="match status" value="1"/>
</dbReference>
<dbReference type="InterPro" id="IPR013534">
    <property type="entry name" value="Starch_synth_cat_dom"/>
</dbReference>
<evidence type="ECO:0000256" key="1">
    <source>
        <dbReference type="ARBA" id="ARBA00001478"/>
    </source>
</evidence>
<evidence type="ECO:0000256" key="6">
    <source>
        <dbReference type="ARBA" id="ARBA00023056"/>
    </source>
</evidence>
<keyword evidence="5 7" id="KW-0808">Transferase</keyword>
<comment type="pathway">
    <text evidence="7">Glycan biosynthesis; glycogen biosynthesis.</text>
</comment>
<keyword evidence="4 7" id="KW-0328">Glycosyltransferase</keyword>
<evidence type="ECO:0000259" key="9">
    <source>
        <dbReference type="Pfam" id="PF08323"/>
    </source>
</evidence>
<feature type="binding site" evidence="7">
    <location>
        <position position="16"/>
    </location>
    <ligand>
        <name>ADP-alpha-D-glucose</name>
        <dbReference type="ChEBI" id="CHEBI:57498"/>
    </ligand>
</feature>
<name>A0A7L6N382_9MOLU</name>
<proteinExistence type="inferred from homology"/>
<dbReference type="KEGG" id="tbk:HF295_02010"/>
<dbReference type="CDD" id="cd03791">
    <property type="entry name" value="GT5_Glycogen_synthase_DULL1-like"/>
    <property type="match status" value="1"/>
</dbReference>
<dbReference type="AlphaFoldDB" id="A0A7L6N382"/>
<dbReference type="Gene3D" id="3.40.50.2000">
    <property type="entry name" value="Glycogen Phosphorylase B"/>
    <property type="match status" value="2"/>
</dbReference>
<evidence type="ECO:0000256" key="5">
    <source>
        <dbReference type="ARBA" id="ARBA00022679"/>
    </source>
</evidence>
<dbReference type="GO" id="GO:0005978">
    <property type="term" value="P:glycogen biosynthetic process"/>
    <property type="evidence" value="ECO:0007669"/>
    <property type="project" value="UniProtKB-UniRule"/>
</dbReference>
<dbReference type="Pfam" id="PF08323">
    <property type="entry name" value="Glyco_transf_5"/>
    <property type="match status" value="1"/>
</dbReference>
<organism evidence="10 11">
    <name type="scientific">Hujiaoplasma nucleasis</name>
    <dbReference type="NCBI Taxonomy" id="2725268"/>
    <lineage>
        <taxon>Bacteria</taxon>
        <taxon>Bacillati</taxon>
        <taxon>Mycoplasmatota</taxon>
        <taxon>Mollicutes</taxon>
        <taxon>Candidatus Izemoplasmatales</taxon>
        <taxon>Hujiaoplasmataceae</taxon>
        <taxon>Hujiaoplasma</taxon>
    </lineage>
</organism>
<dbReference type="GO" id="GO:0004373">
    <property type="term" value="F:alpha-1,4-glucan glucosyltransferase (UDP-glucose donor) activity"/>
    <property type="evidence" value="ECO:0007669"/>
    <property type="project" value="InterPro"/>
</dbReference>
<evidence type="ECO:0000256" key="7">
    <source>
        <dbReference type="HAMAP-Rule" id="MF_00484"/>
    </source>
</evidence>
<dbReference type="Proteomes" id="UP000512167">
    <property type="component" value="Chromosome"/>
</dbReference>
<accession>A0A7L6N382</accession>
<dbReference type="PANTHER" id="PTHR45825:SF11">
    <property type="entry name" value="ALPHA AMYLASE DOMAIN-CONTAINING PROTEIN"/>
    <property type="match status" value="1"/>
</dbReference>
<evidence type="ECO:0000313" key="11">
    <source>
        <dbReference type="Proteomes" id="UP000512167"/>
    </source>
</evidence>
<feature type="domain" description="Starch synthase catalytic" evidence="9">
    <location>
        <begin position="3"/>
        <end position="231"/>
    </location>
</feature>
<dbReference type="HAMAP" id="MF_00484">
    <property type="entry name" value="Glycogen_synth"/>
    <property type="match status" value="1"/>
</dbReference>
<dbReference type="EMBL" id="CP051151">
    <property type="protein sequence ID" value="QLY39697.1"/>
    <property type="molecule type" value="Genomic_DNA"/>
</dbReference>
<dbReference type="InterPro" id="IPR011835">
    <property type="entry name" value="GS/SS"/>
</dbReference>
<dbReference type="Pfam" id="PF00534">
    <property type="entry name" value="Glycos_transf_1"/>
    <property type="match status" value="1"/>
</dbReference>
<feature type="domain" description="Glycosyl transferase family 1" evidence="8">
    <location>
        <begin position="284"/>
        <end position="437"/>
    </location>
</feature>
<evidence type="ECO:0000256" key="4">
    <source>
        <dbReference type="ARBA" id="ARBA00022676"/>
    </source>
</evidence>
<comment type="catalytic activity">
    <reaction evidence="1 7">
        <text>[(1-&gt;4)-alpha-D-glucosyl](n) + ADP-alpha-D-glucose = [(1-&gt;4)-alpha-D-glucosyl](n+1) + ADP + H(+)</text>
        <dbReference type="Rhea" id="RHEA:18189"/>
        <dbReference type="Rhea" id="RHEA-COMP:9584"/>
        <dbReference type="Rhea" id="RHEA-COMP:9587"/>
        <dbReference type="ChEBI" id="CHEBI:15378"/>
        <dbReference type="ChEBI" id="CHEBI:15444"/>
        <dbReference type="ChEBI" id="CHEBI:57498"/>
        <dbReference type="ChEBI" id="CHEBI:456216"/>
        <dbReference type="EC" id="2.4.1.21"/>
    </reaction>
</comment>
<dbReference type="UniPathway" id="UPA00164"/>
<evidence type="ECO:0000256" key="2">
    <source>
        <dbReference type="ARBA" id="ARBA00002764"/>
    </source>
</evidence>
<reference evidence="10 11" key="1">
    <citation type="submission" date="2020-04" db="EMBL/GenBank/DDBJ databases">
        <authorList>
            <person name="Zheng R.K."/>
            <person name="Sun C.M."/>
        </authorList>
    </citation>
    <scope>NUCLEOTIDE SEQUENCE [LARGE SCALE GENOMIC DNA]</scope>
    <source>
        <strain evidence="11">zrk29</strain>
    </source>
</reference>
<dbReference type="EC" id="2.4.1.21" evidence="7"/>
<evidence type="ECO:0000259" key="8">
    <source>
        <dbReference type="Pfam" id="PF00534"/>
    </source>
</evidence>
<dbReference type="GO" id="GO:0009011">
    <property type="term" value="F:alpha-1,4-glucan glucosyltransferase (ADP-glucose donor) activity"/>
    <property type="evidence" value="ECO:0007669"/>
    <property type="project" value="UniProtKB-UniRule"/>
</dbReference>
<keyword evidence="11" id="KW-1185">Reference proteome</keyword>
<dbReference type="InterPro" id="IPR001296">
    <property type="entry name" value="Glyco_trans_1"/>
</dbReference>
<evidence type="ECO:0000313" key="10">
    <source>
        <dbReference type="EMBL" id="QLY39697.1"/>
    </source>
</evidence>
<comment type="function">
    <text evidence="2 7">Synthesizes alpha-1,4-glucan chains using ADP-glucose.</text>
</comment>
<evidence type="ECO:0000256" key="3">
    <source>
        <dbReference type="ARBA" id="ARBA00010281"/>
    </source>
</evidence>
<protein>
    <recommendedName>
        <fullName evidence="7">Glycogen synthase</fullName>
        <ecNumber evidence="7">2.4.1.21</ecNumber>
    </recommendedName>
    <alternativeName>
        <fullName evidence="7">Starch [bacterial glycogen] synthase</fullName>
    </alternativeName>
</protein>
<keyword evidence="6 7" id="KW-0320">Glycogen biosynthesis</keyword>